<organism evidence="1 2">
    <name type="scientific">Paenibacillus yanchengensis</name>
    <dbReference type="NCBI Taxonomy" id="2035833"/>
    <lineage>
        <taxon>Bacteria</taxon>
        <taxon>Bacillati</taxon>
        <taxon>Bacillota</taxon>
        <taxon>Bacilli</taxon>
        <taxon>Bacillales</taxon>
        <taxon>Paenibacillaceae</taxon>
        <taxon>Paenibacillus</taxon>
    </lineage>
</organism>
<proteinExistence type="predicted"/>
<protein>
    <recommendedName>
        <fullName evidence="3">DUF2007 domain-containing protein</fullName>
    </recommendedName>
</protein>
<evidence type="ECO:0000313" key="1">
    <source>
        <dbReference type="EMBL" id="MFD2117075.1"/>
    </source>
</evidence>
<sequence>MGWFGGKWVTIRTASGSKLDEAERLYALLKSNGIKAKVVEDGVLRKVNVKAKDEQAARTLAQTLEKER</sequence>
<evidence type="ECO:0000313" key="2">
    <source>
        <dbReference type="Proteomes" id="UP001597362"/>
    </source>
</evidence>
<dbReference type="Proteomes" id="UP001597362">
    <property type="component" value="Unassembled WGS sequence"/>
</dbReference>
<dbReference type="InterPro" id="IPR036680">
    <property type="entry name" value="SPOR-like_sf"/>
</dbReference>
<name>A0ABW4YN40_9BACL</name>
<dbReference type="EMBL" id="JBHUHO010000033">
    <property type="protein sequence ID" value="MFD2117075.1"/>
    <property type="molecule type" value="Genomic_DNA"/>
</dbReference>
<dbReference type="RefSeq" id="WP_377773867.1">
    <property type="nucleotide sequence ID" value="NZ_JBHUHO010000033.1"/>
</dbReference>
<dbReference type="SUPFAM" id="SSF110997">
    <property type="entry name" value="Sporulation related repeat"/>
    <property type="match status" value="1"/>
</dbReference>
<evidence type="ECO:0008006" key="3">
    <source>
        <dbReference type="Google" id="ProtNLM"/>
    </source>
</evidence>
<reference evidence="2" key="1">
    <citation type="journal article" date="2019" name="Int. J. Syst. Evol. Microbiol.">
        <title>The Global Catalogue of Microorganisms (GCM) 10K type strain sequencing project: providing services to taxonomists for standard genome sequencing and annotation.</title>
        <authorList>
            <consortium name="The Broad Institute Genomics Platform"/>
            <consortium name="The Broad Institute Genome Sequencing Center for Infectious Disease"/>
            <person name="Wu L."/>
            <person name="Ma J."/>
        </authorList>
    </citation>
    <scope>NUCLEOTIDE SEQUENCE [LARGE SCALE GENOMIC DNA]</scope>
    <source>
        <strain evidence="2">GH52</strain>
    </source>
</reference>
<gene>
    <name evidence="1" type="ORF">ACFSJH_15195</name>
</gene>
<comment type="caution">
    <text evidence="1">The sequence shown here is derived from an EMBL/GenBank/DDBJ whole genome shotgun (WGS) entry which is preliminary data.</text>
</comment>
<keyword evidence="2" id="KW-1185">Reference proteome</keyword>
<accession>A0ABW4YN40</accession>